<dbReference type="AlphaFoldDB" id="A0A365XRJ8"/>
<feature type="domain" description="HTH tetR-type" evidence="3">
    <location>
        <begin position="10"/>
        <end position="70"/>
    </location>
</feature>
<dbReference type="Proteomes" id="UP000253410">
    <property type="component" value="Unassembled WGS sequence"/>
</dbReference>
<organism evidence="4 5">
    <name type="scientific">Chitinophaga flava</name>
    <dbReference type="NCBI Taxonomy" id="2259036"/>
    <lineage>
        <taxon>Bacteria</taxon>
        <taxon>Pseudomonadati</taxon>
        <taxon>Bacteroidota</taxon>
        <taxon>Chitinophagia</taxon>
        <taxon>Chitinophagales</taxon>
        <taxon>Chitinophagaceae</taxon>
        <taxon>Chitinophaga</taxon>
    </lineage>
</organism>
<evidence type="ECO:0000313" key="4">
    <source>
        <dbReference type="EMBL" id="RBL88976.1"/>
    </source>
</evidence>
<name>A0A365XRJ8_9BACT</name>
<dbReference type="InterPro" id="IPR001647">
    <property type="entry name" value="HTH_TetR"/>
</dbReference>
<keyword evidence="5" id="KW-1185">Reference proteome</keyword>
<dbReference type="Pfam" id="PF00440">
    <property type="entry name" value="TetR_N"/>
    <property type="match status" value="1"/>
</dbReference>
<dbReference type="Gene3D" id="1.10.357.10">
    <property type="entry name" value="Tetracycline Repressor, domain 2"/>
    <property type="match status" value="1"/>
</dbReference>
<dbReference type="PANTHER" id="PTHR30328:SF54">
    <property type="entry name" value="HTH-TYPE TRANSCRIPTIONAL REPRESSOR SCO4008"/>
    <property type="match status" value="1"/>
</dbReference>
<protein>
    <submittedName>
        <fullName evidence="4">TetR family transcriptional regulator</fullName>
    </submittedName>
</protein>
<comment type="caution">
    <text evidence="4">The sequence shown here is derived from an EMBL/GenBank/DDBJ whole genome shotgun (WGS) entry which is preliminary data.</text>
</comment>
<dbReference type="GO" id="GO:0003677">
    <property type="term" value="F:DNA binding"/>
    <property type="evidence" value="ECO:0007669"/>
    <property type="project" value="UniProtKB-UniRule"/>
</dbReference>
<dbReference type="SUPFAM" id="SSF46689">
    <property type="entry name" value="Homeodomain-like"/>
    <property type="match status" value="1"/>
</dbReference>
<proteinExistence type="predicted"/>
<dbReference type="InterPro" id="IPR036271">
    <property type="entry name" value="Tet_transcr_reg_TetR-rel_C_sf"/>
</dbReference>
<dbReference type="InterPro" id="IPR050109">
    <property type="entry name" value="HTH-type_TetR-like_transc_reg"/>
</dbReference>
<dbReference type="OrthoDB" id="9789566at2"/>
<accession>A0A365XRJ8</accession>
<keyword evidence="1 2" id="KW-0238">DNA-binding</keyword>
<evidence type="ECO:0000256" key="1">
    <source>
        <dbReference type="ARBA" id="ARBA00023125"/>
    </source>
</evidence>
<evidence type="ECO:0000256" key="2">
    <source>
        <dbReference type="PROSITE-ProRule" id="PRU00335"/>
    </source>
</evidence>
<dbReference type="EMBL" id="QFFJ01000002">
    <property type="protein sequence ID" value="RBL88976.1"/>
    <property type="molecule type" value="Genomic_DNA"/>
</dbReference>
<evidence type="ECO:0000259" key="3">
    <source>
        <dbReference type="PROSITE" id="PS50977"/>
    </source>
</evidence>
<reference evidence="4 5" key="1">
    <citation type="submission" date="2018-05" db="EMBL/GenBank/DDBJ databases">
        <title>Chitinophaga sp. K3CV102501T nov., isolated from isolated from a monsoon evergreen broad-leaved forest soil.</title>
        <authorList>
            <person name="Lv Y."/>
        </authorList>
    </citation>
    <scope>NUCLEOTIDE SEQUENCE [LARGE SCALE GENOMIC DNA]</scope>
    <source>
        <strain evidence="4 5">GDMCC 1.1325</strain>
    </source>
</reference>
<dbReference type="PROSITE" id="PS50977">
    <property type="entry name" value="HTH_TETR_2"/>
    <property type="match status" value="1"/>
</dbReference>
<dbReference type="InterPro" id="IPR009057">
    <property type="entry name" value="Homeodomain-like_sf"/>
</dbReference>
<evidence type="ECO:0000313" key="5">
    <source>
        <dbReference type="Proteomes" id="UP000253410"/>
    </source>
</evidence>
<dbReference type="PRINTS" id="PR00455">
    <property type="entry name" value="HTHTETR"/>
</dbReference>
<feature type="DNA-binding region" description="H-T-H motif" evidence="2">
    <location>
        <begin position="33"/>
        <end position="52"/>
    </location>
</feature>
<dbReference type="RefSeq" id="WP_113617719.1">
    <property type="nucleotide sequence ID" value="NZ_QFFJ01000002.1"/>
</dbReference>
<sequence>MATGKKEKDTSTEEKILAAARIVFTKKGYAATKVRDIAAEADINLSLVNYYFRSKEKLFEVVMAEAVQKLVFEIAGVFNDEQLSVLEKVSKAVNYYIDLLLENPDFPLFLVNEIIGGEDMFSRAAQQHVLFKSHLFRQLFEMQKEGRLKVHPVHIMMNVIGMVVMPFLAKPLLERNELVKNEEFRALMNERRTLIPLWLKGMLG</sequence>
<dbReference type="SUPFAM" id="SSF48498">
    <property type="entry name" value="Tetracyclin repressor-like, C-terminal domain"/>
    <property type="match status" value="1"/>
</dbReference>
<gene>
    <name evidence="4" type="ORF">DF182_20745</name>
</gene>
<dbReference type="PANTHER" id="PTHR30328">
    <property type="entry name" value="TRANSCRIPTIONAL REPRESSOR"/>
    <property type="match status" value="1"/>
</dbReference>